<evidence type="ECO:0000256" key="7">
    <source>
        <dbReference type="ARBA" id="ARBA00037493"/>
    </source>
</evidence>
<dbReference type="Gene3D" id="3.30.450.50">
    <property type="entry name" value="Longin domain"/>
    <property type="match status" value="1"/>
</dbReference>
<comment type="function">
    <text evidence="7">Involved in the targeting and/or fusion of transport vesicles to their target membrane.</text>
</comment>
<evidence type="ECO:0000313" key="14">
    <source>
        <dbReference type="EMBL" id="KAG2482833.1"/>
    </source>
</evidence>
<dbReference type="AlphaFoldDB" id="A0A836BPQ3"/>
<dbReference type="PRINTS" id="PR00219">
    <property type="entry name" value="SYNAPTOBREVN"/>
</dbReference>
<comment type="caution">
    <text evidence="14">The sequence shown here is derived from an EMBL/GenBank/DDBJ whole genome shotgun (WGS) entry which is preliminary data.</text>
</comment>
<evidence type="ECO:0000259" key="12">
    <source>
        <dbReference type="PROSITE" id="PS50859"/>
    </source>
</evidence>
<dbReference type="Pfam" id="PF00957">
    <property type="entry name" value="Synaptobrevin"/>
    <property type="match status" value="1"/>
</dbReference>
<dbReference type="InterPro" id="IPR010908">
    <property type="entry name" value="Longin_dom"/>
</dbReference>
<dbReference type="FunFam" id="1.20.5.110:FF:000004">
    <property type="entry name" value="Vesicle-associated membrane protein 7"/>
    <property type="match status" value="1"/>
</dbReference>
<feature type="coiled-coil region" evidence="10">
    <location>
        <begin position="155"/>
        <end position="182"/>
    </location>
</feature>
<feature type="domain" description="V-SNARE coiled-coil homology" evidence="13">
    <location>
        <begin position="126"/>
        <end position="186"/>
    </location>
</feature>
<gene>
    <name evidence="14" type="ORF">HYH03_018270</name>
</gene>
<evidence type="ECO:0000256" key="9">
    <source>
        <dbReference type="PROSITE-ProRule" id="PRU00290"/>
    </source>
</evidence>
<dbReference type="PANTHER" id="PTHR21136:SF168">
    <property type="entry name" value="VESICLE-ASSOCIATED MEMBRANE PROTEIN 9"/>
    <property type="match status" value="1"/>
</dbReference>
<organism evidence="14 15">
    <name type="scientific">Edaphochlamys debaryana</name>
    <dbReference type="NCBI Taxonomy" id="47281"/>
    <lineage>
        <taxon>Eukaryota</taxon>
        <taxon>Viridiplantae</taxon>
        <taxon>Chlorophyta</taxon>
        <taxon>core chlorophytes</taxon>
        <taxon>Chlorophyceae</taxon>
        <taxon>CS clade</taxon>
        <taxon>Chlamydomonadales</taxon>
        <taxon>Chlamydomonadales incertae sedis</taxon>
        <taxon>Edaphochlamys</taxon>
    </lineage>
</organism>
<evidence type="ECO:0008006" key="16">
    <source>
        <dbReference type="Google" id="ProtNLM"/>
    </source>
</evidence>
<dbReference type="GO" id="GO:0016192">
    <property type="term" value="P:vesicle-mediated transport"/>
    <property type="evidence" value="ECO:0007669"/>
    <property type="project" value="InterPro"/>
</dbReference>
<dbReference type="Pfam" id="PF13774">
    <property type="entry name" value="Longin"/>
    <property type="match status" value="1"/>
</dbReference>
<keyword evidence="15" id="KW-1185">Reference proteome</keyword>
<dbReference type="SMART" id="SM01270">
    <property type="entry name" value="Longin"/>
    <property type="match status" value="1"/>
</dbReference>
<dbReference type="SUPFAM" id="SSF64356">
    <property type="entry name" value="SNARE-like"/>
    <property type="match status" value="1"/>
</dbReference>
<dbReference type="InterPro" id="IPR001388">
    <property type="entry name" value="Synaptobrevin-like"/>
</dbReference>
<feature type="transmembrane region" description="Helical" evidence="11">
    <location>
        <begin position="192"/>
        <end position="214"/>
    </location>
</feature>
<accession>A0A836BPQ3</accession>
<evidence type="ECO:0000256" key="8">
    <source>
        <dbReference type="ARBA" id="ARBA00046280"/>
    </source>
</evidence>
<reference evidence="14" key="1">
    <citation type="journal article" date="2020" name="bioRxiv">
        <title>Comparative genomics of Chlamydomonas.</title>
        <authorList>
            <person name="Craig R.J."/>
            <person name="Hasan A.R."/>
            <person name="Ness R.W."/>
            <person name="Keightley P.D."/>
        </authorList>
    </citation>
    <scope>NUCLEOTIDE SEQUENCE</scope>
    <source>
        <strain evidence="14">CCAP 11/70</strain>
    </source>
</reference>
<evidence type="ECO:0000256" key="5">
    <source>
        <dbReference type="ARBA" id="ARBA00022989"/>
    </source>
</evidence>
<keyword evidence="5 11" id="KW-1133">Transmembrane helix</keyword>
<dbReference type="PROSITE" id="PS50859">
    <property type="entry name" value="LONGIN"/>
    <property type="match status" value="1"/>
</dbReference>
<evidence type="ECO:0000256" key="10">
    <source>
        <dbReference type="SAM" id="Coils"/>
    </source>
</evidence>
<keyword evidence="4" id="KW-0653">Protein transport</keyword>
<dbReference type="Proteomes" id="UP000612055">
    <property type="component" value="Unassembled WGS sequence"/>
</dbReference>
<dbReference type="GO" id="GO:0016020">
    <property type="term" value="C:membrane"/>
    <property type="evidence" value="ECO:0007669"/>
    <property type="project" value="InterPro"/>
</dbReference>
<dbReference type="OrthoDB" id="248747at2759"/>
<dbReference type="FunFam" id="3.30.450.50:FF:000014">
    <property type="entry name" value="vesicle-associated membrane protein 727"/>
    <property type="match status" value="1"/>
</dbReference>
<proteinExistence type="inferred from homology"/>
<evidence type="ECO:0000256" key="3">
    <source>
        <dbReference type="ARBA" id="ARBA00022692"/>
    </source>
</evidence>
<dbReference type="GO" id="GO:0015031">
    <property type="term" value="P:protein transport"/>
    <property type="evidence" value="ECO:0007669"/>
    <property type="project" value="UniProtKB-KW"/>
</dbReference>
<evidence type="ECO:0000256" key="11">
    <source>
        <dbReference type="SAM" id="Phobius"/>
    </source>
</evidence>
<evidence type="ECO:0000256" key="4">
    <source>
        <dbReference type="ARBA" id="ARBA00022927"/>
    </source>
</evidence>
<keyword evidence="2" id="KW-0813">Transport</keyword>
<comment type="subcellular location">
    <subcellularLocation>
        <location evidence="8">Endomembrane system</location>
        <topology evidence="8">Single-pass type IV membrane protein</topology>
    </subcellularLocation>
</comment>
<dbReference type="SUPFAM" id="SSF58038">
    <property type="entry name" value="SNARE fusion complex"/>
    <property type="match status" value="1"/>
</dbReference>
<comment type="similarity">
    <text evidence="1">Belongs to the synaptobrevin family.</text>
</comment>
<dbReference type="GO" id="GO:0012505">
    <property type="term" value="C:endomembrane system"/>
    <property type="evidence" value="ECO:0007669"/>
    <property type="project" value="UniProtKB-SubCell"/>
</dbReference>
<dbReference type="InterPro" id="IPR042855">
    <property type="entry name" value="V_SNARE_CC"/>
</dbReference>
<keyword evidence="6 11" id="KW-0472">Membrane</keyword>
<dbReference type="InterPro" id="IPR011012">
    <property type="entry name" value="Longin-like_dom_sf"/>
</dbReference>
<evidence type="ECO:0000256" key="2">
    <source>
        <dbReference type="ARBA" id="ARBA00022448"/>
    </source>
</evidence>
<dbReference type="PANTHER" id="PTHR21136">
    <property type="entry name" value="SNARE PROTEINS"/>
    <property type="match status" value="1"/>
</dbReference>
<dbReference type="PROSITE" id="PS50892">
    <property type="entry name" value="V_SNARE"/>
    <property type="match status" value="1"/>
</dbReference>
<dbReference type="EMBL" id="JAEHOE010000200">
    <property type="protein sequence ID" value="KAG2482833.1"/>
    <property type="molecule type" value="Genomic_DNA"/>
</dbReference>
<dbReference type="GO" id="GO:0005737">
    <property type="term" value="C:cytoplasm"/>
    <property type="evidence" value="ECO:0007669"/>
    <property type="project" value="UniProtKB-ARBA"/>
</dbReference>
<protein>
    <recommendedName>
        <fullName evidence="16">Vesicle-associated membrane protein</fullName>
    </recommendedName>
</protein>
<dbReference type="CDD" id="cd14824">
    <property type="entry name" value="Longin"/>
    <property type="match status" value="1"/>
</dbReference>
<evidence type="ECO:0000256" key="1">
    <source>
        <dbReference type="ARBA" id="ARBA00008025"/>
    </source>
</evidence>
<keyword evidence="9 10" id="KW-0175">Coiled coil</keyword>
<evidence type="ECO:0000259" key="13">
    <source>
        <dbReference type="PROSITE" id="PS50892"/>
    </source>
</evidence>
<evidence type="ECO:0000313" key="15">
    <source>
        <dbReference type="Proteomes" id="UP000612055"/>
    </source>
</evidence>
<name>A0A836BPQ3_9CHLO</name>
<dbReference type="PROSITE" id="PS00417">
    <property type="entry name" value="SYNAPTOBREVIN"/>
    <property type="match status" value="1"/>
</dbReference>
<dbReference type="CDD" id="cd15843">
    <property type="entry name" value="R-SNARE"/>
    <property type="match status" value="1"/>
</dbReference>
<evidence type="ECO:0000256" key="6">
    <source>
        <dbReference type="ARBA" id="ARBA00023136"/>
    </source>
</evidence>
<dbReference type="Gene3D" id="1.20.5.110">
    <property type="match status" value="1"/>
</dbReference>
<dbReference type="InterPro" id="IPR051097">
    <property type="entry name" value="Synaptobrevin-like_transport"/>
</dbReference>
<keyword evidence="3 11" id="KW-0812">Transmembrane</keyword>
<feature type="domain" description="Longin" evidence="12">
    <location>
        <begin position="7"/>
        <end position="110"/>
    </location>
</feature>
<sequence length="218" mass="25158">MPLIYAFVARSTTVLAEYTPYSGNFNTVAIECLQKLQNPESKFTIACDRHTFNFLVQNGFTYLVVADDAYGRQIPFAFLERVRDEFEEKFAERAQTAAALSMDRVFGPRLKSHMEYCMAHPEEISKIAAVQKKVNEVKDVMVENIEKVLERGEKIELLVDKTDDLRNQAEQFQRKGRQLRNKMWWQNCRMKLVVLFALLILGVVIFLIVCFSGGNCLK</sequence>